<proteinExistence type="predicted"/>
<name>A0A5B7EWF4_PORTR</name>
<evidence type="ECO:0000313" key="2">
    <source>
        <dbReference type="Proteomes" id="UP000324222"/>
    </source>
</evidence>
<organism evidence="1 2">
    <name type="scientific">Portunus trituberculatus</name>
    <name type="common">Swimming crab</name>
    <name type="synonym">Neptunus trituberculatus</name>
    <dbReference type="NCBI Taxonomy" id="210409"/>
    <lineage>
        <taxon>Eukaryota</taxon>
        <taxon>Metazoa</taxon>
        <taxon>Ecdysozoa</taxon>
        <taxon>Arthropoda</taxon>
        <taxon>Crustacea</taxon>
        <taxon>Multicrustacea</taxon>
        <taxon>Malacostraca</taxon>
        <taxon>Eumalacostraca</taxon>
        <taxon>Eucarida</taxon>
        <taxon>Decapoda</taxon>
        <taxon>Pleocyemata</taxon>
        <taxon>Brachyura</taxon>
        <taxon>Eubrachyura</taxon>
        <taxon>Portunoidea</taxon>
        <taxon>Portunidae</taxon>
        <taxon>Portuninae</taxon>
        <taxon>Portunus</taxon>
    </lineage>
</organism>
<dbReference type="AlphaFoldDB" id="A0A5B7EWF4"/>
<reference evidence="1 2" key="1">
    <citation type="submission" date="2019-05" db="EMBL/GenBank/DDBJ databases">
        <title>Another draft genome of Portunus trituberculatus and its Hox gene families provides insights of decapod evolution.</title>
        <authorList>
            <person name="Jeong J.-H."/>
            <person name="Song I."/>
            <person name="Kim S."/>
            <person name="Choi T."/>
            <person name="Kim D."/>
            <person name="Ryu S."/>
            <person name="Kim W."/>
        </authorList>
    </citation>
    <scope>NUCLEOTIDE SEQUENCE [LARGE SCALE GENOMIC DNA]</scope>
    <source>
        <tissue evidence="1">Muscle</tissue>
    </source>
</reference>
<gene>
    <name evidence="1" type="ORF">E2C01_031276</name>
</gene>
<comment type="caution">
    <text evidence="1">The sequence shown here is derived from an EMBL/GenBank/DDBJ whole genome shotgun (WGS) entry which is preliminary data.</text>
</comment>
<dbReference type="EMBL" id="VSRR010003882">
    <property type="protein sequence ID" value="MPC37785.1"/>
    <property type="molecule type" value="Genomic_DNA"/>
</dbReference>
<sequence length="128" mass="14649">MVVMDTMVVRGVAGTPSVTYETVNETTRKPERKKIMFRAVHEDIATVHAHRYTTNTRIAINICRKCLSTEESSEYLYGKASRIVLSETLNLCPEMVHEKHFAYSQTTGMKKWGGRLYNVDPSYSRLQS</sequence>
<evidence type="ECO:0000313" key="1">
    <source>
        <dbReference type="EMBL" id="MPC37785.1"/>
    </source>
</evidence>
<protein>
    <submittedName>
        <fullName evidence="1">Uncharacterized protein</fullName>
    </submittedName>
</protein>
<dbReference type="Proteomes" id="UP000324222">
    <property type="component" value="Unassembled WGS sequence"/>
</dbReference>
<accession>A0A5B7EWF4</accession>
<keyword evidence="2" id="KW-1185">Reference proteome</keyword>